<evidence type="ECO:0000313" key="3">
    <source>
        <dbReference type="EMBL" id="GGM95138.1"/>
    </source>
</evidence>
<dbReference type="PANTHER" id="PTHR44520:SF2">
    <property type="entry name" value="RESPONSE REGULATOR RCP1"/>
    <property type="match status" value="1"/>
</dbReference>
<feature type="modified residue" description="4-aspartylphosphate" evidence="1">
    <location>
        <position position="61"/>
    </location>
</feature>
<dbReference type="SMART" id="SM00448">
    <property type="entry name" value="REC"/>
    <property type="match status" value="1"/>
</dbReference>
<dbReference type="Proteomes" id="UP000632339">
    <property type="component" value="Unassembled WGS sequence"/>
</dbReference>
<feature type="domain" description="Response regulatory" evidence="2">
    <location>
        <begin position="8"/>
        <end position="128"/>
    </location>
</feature>
<dbReference type="Gene3D" id="3.40.50.2300">
    <property type="match status" value="1"/>
</dbReference>
<evidence type="ECO:0000259" key="2">
    <source>
        <dbReference type="PROSITE" id="PS50110"/>
    </source>
</evidence>
<name>A0ABQ2HY86_9BACT</name>
<dbReference type="SUPFAM" id="SSF52172">
    <property type="entry name" value="CheY-like"/>
    <property type="match status" value="1"/>
</dbReference>
<gene>
    <name evidence="3" type="ORF">GCM10010967_30650</name>
</gene>
<dbReference type="PANTHER" id="PTHR44520">
    <property type="entry name" value="RESPONSE REGULATOR RCP1-RELATED"/>
    <property type="match status" value="1"/>
</dbReference>
<reference evidence="4" key="1">
    <citation type="journal article" date="2019" name="Int. J. Syst. Evol. Microbiol.">
        <title>The Global Catalogue of Microorganisms (GCM) 10K type strain sequencing project: providing services to taxonomists for standard genome sequencing and annotation.</title>
        <authorList>
            <consortium name="The Broad Institute Genomics Platform"/>
            <consortium name="The Broad Institute Genome Sequencing Center for Infectious Disease"/>
            <person name="Wu L."/>
            <person name="Ma J."/>
        </authorList>
    </citation>
    <scope>NUCLEOTIDE SEQUENCE [LARGE SCALE GENOMIC DNA]</scope>
    <source>
        <strain evidence="4">CGMCC 1.6375</strain>
    </source>
</reference>
<keyword evidence="1" id="KW-0597">Phosphoprotein</keyword>
<protein>
    <submittedName>
        <fullName evidence="3">Response regulator</fullName>
    </submittedName>
</protein>
<dbReference type="InterPro" id="IPR052893">
    <property type="entry name" value="TCS_response_regulator"/>
</dbReference>
<accession>A0ABQ2HY86</accession>
<evidence type="ECO:0000256" key="1">
    <source>
        <dbReference type="PROSITE-ProRule" id="PRU00169"/>
    </source>
</evidence>
<dbReference type="InterPro" id="IPR011006">
    <property type="entry name" value="CheY-like_superfamily"/>
</dbReference>
<sequence length="134" mass="15154">MKGPGNISILLVDDDVDDQEIFLLTVRDTGKEVDCEFACDGIQALQKLGEGAYAPHVIFIDINMPKMNGMELLAELKQDPRLRETPVYMYSTSDQKEIVTRCMELGASGFMKKTPDIDELRREFIQVIDKRPVS</sequence>
<evidence type="ECO:0000313" key="4">
    <source>
        <dbReference type="Proteomes" id="UP000632339"/>
    </source>
</evidence>
<proteinExistence type="predicted"/>
<comment type="caution">
    <text evidence="3">The sequence shown here is derived from an EMBL/GenBank/DDBJ whole genome shotgun (WGS) entry which is preliminary data.</text>
</comment>
<dbReference type="EMBL" id="BMLI01000001">
    <property type="protein sequence ID" value="GGM95138.1"/>
    <property type="molecule type" value="Genomic_DNA"/>
</dbReference>
<organism evidence="3 4">
    <name type="scientific">Dyadobacter beijingensis</name>
    <dbReference type="NCBI Taxonomy" id="365489"/>
    <lineage>
        <taxon>Bacteria</taxon>
        <taxon>Pseudomonadati</taxon>
        <taxon>Bacteroidota</taxon>
        <taxon>Cytophagia</taxon>
        <taxon>Cytophagales</taxon>
        <taxon>Spirosomataceae</taxon>
        <taxon>Dyadobacter</taxon>
    </lineage>
</organism>
<keyword evidence="4" id="KW-1185">Reference proteome</keyword>
<dbReference type="InterPro" id="IPR001789">
    <property type="entry name" value="Sig_transdc_resp-reg_receiver"/>
</dbReference>
<dbReference type="Pfam" id="PF00072">
    <property type="entry name" value="Response_reg"/>
    <property type="match status" value="1"/>
</dbReference>
<dbReference type="PROSITE" id="PS50110">
    <property type="entry name" value="RESPONSE_REGULATORY"/>
    <property type="match status" value="1"/>
</dbReference>
<dbReference type="RefSeq" id="WP_019942974.1">
    <property type="nucleotide sequence ID" value="NZ_BMLI01000001.1"/>
</dbReference>